<name>A0ABD0VB66_DENTH</name>
<dbReference type="Proteomes" id="UP001552299">
    <property type="component" value="Unassembled WGS sequence"/>
</dbReference>
<keyword evidence="2" id="KW-1185">Reference proteome</keyword>
<protein>
    <submittedName>
        <fullName evidence="1">Uncharacterized protein</fullName>
    </submittedName>
</protein>
<comment type="caution">
    <text evidence="1">The sequence shown here is derived from an EMBL/GenBank/DDBJ whole genome shotgun (WGS) entry which is preliminary data.</text>
</comment>
<dbReference type="EMBL" id="JANQDX010000006">
    <property type="protein sequence ID" value="KAL0922427.1"/>
    <property type="molecule type" value="Genomic_DNA"/>
</dbReference>
<reference evidence="1 2" key="1">
    <citation type="journal article" date="2024" name="Plant Biotechnol. J.">
        <title>Dendrobium thyrsiflorum genome and its molecular insights into genes involved in important horticultural traits.</title>
        <authorList>
            <person name="Chen B."/>
            <person name="Wang J.Y."/>
            <person name="Zheng P.J."/>
            <person name="Li K.L."/>
            <person name="Liang Y.M."/>
            <person name="Chen X.F."/>
            <person name="Zhang C."/>
            <person name="Zhao X."/>
            <person name="He X."/>
            <person name="Zhang G.Q."/>
            <person name="Liu Z.J."/>
            <person name="Xu Q."/>
        </authorList>
    </citation>
    <scope>NUCLEOTIDE SEQUENCE [LARGE SCALE GENOMIC DNA]</scope>
    <source>
        <strain evidence="1">GZMU011</strain>
    </source>
</reference>
<evidence type="ECO:0000313" key="2">
    <source>
        <dbReference type="Proteomes" id="UP001552299"/>
    </source>
</evidence>
<proteinExistence type="predicted"/>
<organism evidence="1 2">
    <name type="scientific">Dendrobium thyrsiflorum</name>
    <name type="common">Pinecone-like raceme dendrobium</name>
    <name type="synonym">Orchid</name>
    <dbReference type="NCBI Taxonomy" id="117978"/>
    <lineage>
        <taxon>Eukaryota</taxon>
        <taxon>Viridiplantae</taxon>
        <taxon>Streptophyta</taxon>
        <taxon>Embryophyta</taxon>
        <taxon>Tracheophyta</taxon>
        <taxon>Spermatophyta</taxon>
        <taxon>Magnoliopsida</taxon>
        <taxon>Liliopsida</taxon>
        <taxon>Asparagales</taxon>
        <taxon>Orchidaceae</taxon>
        <taxon>Epidendroideae</taxon>
        <taxon>Malaxideae</taxon>
        <taxon>Dendrobiinae</taxon>
        <taxon>Dendrobium</taxon>
    </lineage>
</organism>
<gene>
    <name evidence="1" type="ORF">M5K25_006414</name>
</gene>
<sequence length="195" mass="21230">MVALPTRFRSRFLLPQQEAATLLQRPAQNLPPAHLSVQTFSIFLTTGPPPSQISREDQSQALISKGQRNGKRPIPLPLGFHVRSPTLLGHHQEPFKLPVASCPIPCSCTTRQQIIPALKCLFLLSQLVQNLKLAAGDGDDGAEKGTKLGYLISSPITCCIENEKVEENEERVDVAVAMKDSLGGYGGLSTKKCFD</sequence>
<accession>A0ABD0VB66</accession>
<evidence type="ECO:0000313" key="1">
    <source>
        <dbReference type="EMBL" id="KAL0922427.1"/>
    </source>
</evidence>
<dbReference type="AlphaFoldDB" id="A0ABD0VB66"/>